<reference evidence="1 2" key="1">
    <citation type="submission" date="2016-10" db="EMBL/GenBank/DDBJ databases">
        <authorList>
            <person name="de Groot N.N."/>
        </authorList>
    </citation>
    <scope>NUCLEOTIDE SEQUENCE [LARGE SCALE GENOMIC DNA]</scope>
    <source>
        <strain evidence="1 2">CPCC 100156</strain>
    </source>
</reference>
<dbReference type="EMBL" id="FMZX01000015">
    <property type="protein sequence ID" value="SDD93891.1"/>
    <property type="molecule type" value="Genomic_DNA"/>
</dbReference>
<name>A0A1G6YUB7_9PROT</name>
<evidence type="ECO:0000313" key="2">
    <source>
        <dbReference type="Proteomes" id="UP000198925"/>
    </source>
</evidence>
<evidence type="ECO:0008006" key="3">
    <source>
        <dbReference type="Google" id="ProtNLM"/>
    </source>
</evidence>
<dbReference type="Proteomes" id="UP000198925">
    <property type="component" value="Unassembled WGS sequence"/>
</dbReference>
<keyword evidence="2" id="KW-1185">Reference proteome</keyword>
<dbReference type="AlphaFoldDB" id="A0A1G6YUB7"/>
<gene>
    <name evidence="1" type="ORF">SAMN04487779_10158</name>
</gene>
<accession>A0A1G6YUB7</accession>
<evidence type="ECO:0000313" key="1">
    <source>
        <dbReference type="EMBL" id="SDD93891.1"/>
    </source>
</evidence>
<organism evidence="1 2">
    <name type="scientific">Belnapia rosea</name>
    <dbReference type="NCBI Taxonomy" id="938405"/>
    <lineage>
        <taxon>Bacteria</taxon>
        <taxon>Pseudomonadati</taxon>
        <taxon>Pseudomonadota</taxon>
        <taxon>Alphaproteobacteria</taxon>
        <taxon>Acetobacterales</taxon>
        <taxon>Roseomonadaceae</taxon>
        <taxon>Belnapia</taxon>
    </lineage>
</organism>
<proteinExistence type="predicted"/>
<sequence length="139" mass="15375">MEEITTIGLDLAKSVFQVHGVNAAGGVVVRRKLRRSALLDFFAALPPALVGMEACGGAHHWARELTRLGHTVRLMPPAYVKPYVMCGWPPRCKGFLVWWRRGRVRSCVRPRCAVRMTAGPDEIRDPASNQAAAFHDALT</sequence>
<protein>
    <recommendedName>
        <fullName evidence="3">Transposase</fullName>
    </recommendedName>
</protein>